<dbReference type="Gene3D" id="2.20.25.10">
    <property type="match status" value="1"/>
</dbReference>
<evidence type="ECO:0000313" key="3">
    <source>
        <dbReference type="EnsemblPlants" id="Kaladp0040s0552.1.v1.1"/>
    </source>
</evidence>
<accession>A0A7N0TNM5</accession>
<proteinExistence type="inferred from homology"/>
<evidence type="ECO:0000256" key="2">
    <source>
        <dbReference type="ARBA" id="ARBA00040939"/>
    </source>
</evidence>
<dbReference type="EnsemblPlants" id="Kaladp0040s0552.1.v1.1">
    <property type="protein sequence ID" value="Kaladp0040s0552.1.v1.1"/>
    <property type="gene ID" value="Kaladp0040s0552.v1.1"/>
</dbReference>
<dbReference type="InterPro" id="IPR005651">
    <property type="entry name" value="Trm112-like"/>
</dbReference>
<reference evidence="3" key="1">
    <citation type="submission" date="2021-01" db="UniProtKB">
        <authorList>
            <consortium name="EnsemblPlants"/>
        </authorList>
    </citation>
    <scope>IDENTIFICATION</scope>
</reference>
<dbReference type="AlphaFoldDB" id="A0A7N0TNM5"/>
<dbReference type="OMA" id="DNDTNLS"/>
<keyword evidence="4" id="KW-1185">Reference proteome</keyword>
<sequence length="87" mass="9265">MVKFSISLLMKAEAGLSKALTDILVCPISKKPLRHCEKSGTLISDAIGVSFPQIVDGIPCLVPNDGKILEIDVAEAHTSSMDNKGKE</sequence>
<organism evidence="3 4">
    <name type="scientific">Kalanchoe fedtschenkoi</name>
    <name type="common">Lavender scallops</name>
    <name type="synonym">South American air plant</name>
    <dbReference type="NCBI Taxonomy" id="63787"/>
    <lineage>
        <taxon>Eukaryota</taxon>
        <taxon>Viridiplantae</taxon>
        <taxon>Streptophyta</taxon>
        <taxon>Embryophyta</taxon>
        <taxon>Tracheophyta</taxon>
        <taxon>Spermatophyta</taxon>
        <taxon>Magnoliopsida</taxon>
        <taxon>eudicotyledons</taxon>
        <taxon>Gunneridae</taxon>
        <taxon>Pentapetalae</taxon>
        <taxon>Saxifragales</taxon>
        <taxon>Crassulaceae</taxon>
        <taxon>Kalanchoe</taxon>
    </lineage>
</organism>
<dbReference type="Pfam" id="PF03966">
    <property type="entry name" value="Trm112p"/>
    <property type="match status" value="1"/>
</dbReference>
<name>A0A7N0TNM5_KALFE</name>
<evidence type="ECO:0000256" key="1">
    <source>
        <dbReference type="ARBA" id="ARBA00038479"/>
    </source>
</evidence>
<dbReference type="PANTHER" id="PTHR33505:SF4">
    <property type="entry name" value="PROTEIN PREY, MITOCHONDRIAL"/>
    <property type="match status" value="1"/>
</dbReference>
<evidence type="ECO:0000313" key="4">
    <source>
        <dbReference type="Proteomes" id="UP000594263"/>
    </source>
</evidence>
<dbReference type="Proteomes" id="UP000594263">
    <property type="component" value="Unplaced"/>
</dbReference>
<dbReference type="Gramene" id="Kaladp0040s0552.1.v1.1">
    <property type="protein sequence ID" value="Kaladp0040s0552.1.v1.1"/>
    <property type="gene ID" value="Kaladp0040s0552.v1.1"/>
</dbReference>
<comment type="similarity">
    <text evidence="1">Belongs to the PREY family.</text>
</comment>
<dbReference type="PANTHER" id="PTHR33505">
    <property type="entry name" value="ZGC:162634"/>
    <property type="match status" value="1"/>
</dbReference>
<protein>
    <recommendedName>
        <fullName evidence="2">Protein preY, mitochondrial</fullName>
    </recommendedName>
</protein>
<dbReference type="SUPFAM" id="SSF158997">
    <property type="entry name" value="Trm112p-like"/>
    <property type="match status" value="1"/>
</dbReference>